<dbReference type="Pfam" id="PF07929">
    <property type="entry name" value="PRiA4_ORF3"/>
    <property type="match status" value="1"/>
</dbReference>
<protein>
    <submittedName>
        <fullName evidence="2">Plasmid pRiA4b ORF-3 family protein</fullName>
    </submittedName>
</protein>
<gene>
    <name evidence="2" type="ORF">F4V91_30780</name>
</gene>
<feature type="domain" description="Plasmid pRiA4b Orf3-like" evidence="1">
    <location>
        <begin position="7"/>
        <end position="52"/>
    </location>
</feature>
<dbReference type="EMBL" id="VZUL01000003">
    <property type="protein sequence ID" value="KAB1083820.1"/>
    <property type="molecule type" value="Genomic_DNA"/>
</dbReference>
<name>A0A6A1TKE7_NEOGA</name>
<dbReference type="Proteomes" id="UP000386575">
    <property type="component" value="Unassembled WGS sequence"/>
</dbReference>
<proteinExistence type="predicted"/>
<evidence type="ECO:0000313" key="3">
    <source>
        <dbReference type="Proteomes" id="UP000386575"/>
    </source>
</evidence>
<dbReference type="InterPro" id="IPR012912">
    <property type="entry name" value="Plasmid_pRiA4b_Orf3-like"/>
</dbReference>
<dbReference type="Gene3D" id="3.10.290.30">
    <property type="entry name" value="MM3350-like"/>
    <property type="match status" value="1"/>
</dbReference>
<reference evidence="2 3" key="1">
    <citation type="submission" date="2019-09" db="EMBL/GenBank/DDBJ databases">
        <title>Genome sequencing of Ng87 strain.</title>
        <authorList>
            <person name="Karasev E.S."/>
            <person name="Andronov E."/>
        </authorList>
    </citation>
    <scope>NUCLEOTIDE SEQUENCE [LARGE SCALE GENOMIC DNA]</scope>
    <source>
        <strain evidence="2 3">Ng87</strain>
    </source>
</reference>
<accession>A0A6A1TKE7</accession>
<organism evidence="2 3">
    <name type="scientific">Neorhizobium galegae</name>
    <name type="common">Rhizobium galegae</name>
    <dbReference type="NCBI Taxonomy" id="399"/>
    <lineage>
        <taxon>Bacteria</taxon>
        <taxon>Pseudomonadati</taxon>
        <taxon>Pseudomonadota</taxon>
        <taxon>Alphaproteobacteria</taxon>
        <taxon>Hyphomicrobiales</taxon>
        <taxon>Rhizobiaceae</taxon>
        <taxon>Rhizobium/Agrobacterium group</taxon>
        <taxon>Neorhizobium</taxon>
    </lineage>
</organism>
<comment type="caution">
    <text evidence="2">The sequence shown here is derived from an EMBL/GenBank/DDBJ whole genome shotgun (WGS) entry which is preliminary data.</text>
</comment>
<evidence type="ECO:0000313" key="2">
    <source>
        <dbReference type="EMBL" id="KAB1083820.1"/>
    </source>
</evidence>
<evidence type="ECO:0000259" key="1">
    <source>
        <dbReference type="Pfam" id="PF07929"/>
    </source>
</evidence>
<dbReference type="AlphaFoldDB" id="A0A6A1TKE7"/>
<dbReference type="SUPFAM" id="SSF159941">
    <property type="entry name" value="MM3350-like"/>
    <property type="match status" value="1"/>
</dbReference>
<dbReference type="InterPro" id="IPR024047">
    <property type="entry name" value="MM3350-like_sf"/>
</dbReference>
<sequence length="66" mass="7707">MFQEPNSVQVRITIDEIKPKVWRRLVLPSHWTLEQLHLSIQAAFNWWNALVHGSFSGRGVGDRQPQ</sequence>